<organism evidence="2 3">
    <name type="scientific">Legionella septentrionalis</name>
    <dbReference type="NCBI Taxonomy" id="2498109"/>
    <lineage>
        <taxon>Bacteria</taxon>
        <taxon>Pseudomonadati</taxon>
        <taxon>Pseudomonadota</taxon>
        <taxon>Gammaproteobacteria</taxon>
        <taxon>Legionellales</taxon>
        <taxon>Legionellaceae</taxon>
        <taxon>Legionella</taxon>
    </lineage>
</organism>
<dbReference type="AlphaFoldDB" id="A0A3S0VMU7"/>
<dbReference type="Proteomes" id="UP000288012">
    <property type="component" value="Unassembled WGS sequence"/>
</dbReference>
<keyword evidence="3" id="KW-1185">Reference proteome</keyword>
<sequence>MRLIPQRIFNEFKSKILEPSYYPKNPLETLKSRLTAVWLLQDPNKDIVEQAESFILKTSKFKVEDLSRLQQLSARIKSWDELQICSAYTNIAGTFLEYKLSFTTLDQSKQTMHYHASYETKNQSCTFIYQTSPLIRVTGDPILQRPGMLFPFEPTLSERQKLEAQIELAKSVLIQTGGAGIAANQCAGIANPYCFTIVGVFWDIPEHVKGVERRYPGTKFPQAMVMVNPVITAVSKETQNFNHACLSVPCGNRCAVVSPMEMSVKYQDPLEGMKNREVHLKGIDAVVLWHELTHIVYGKTYIDVTFESLPKDELVKFKEMLTEEIRQRQEEGYSQIPELTVPPFHFSVKINTPGKPQLDPKELADVLPKMSEETLEGLLNQANEFLKKKGYLSNSDLLRVFSVFSTPQGNSNTSITQAPESLLSKL</sequence>
<dbReference type="EMBL" id="RZGR01000020">
    <property type="protein sequence ID" value="RUQ85151.1"/>
    <property type="molecule type" value="Genomic_DNA"/>
</dbReference>
<evidence type="ECO:0000313" key="3">
    <source>
        <dbReference type="Proteomes" id="UP000288012"/>
    </source>
</evidence>
<gene>
    <name evidence="2" type="ORF">EKM59_07505</name>
</gene>
<evidence type="ECO:0000313" key="2">
    <source>
        <dbReference type="EMBL" id="RUQ85151.1"/>
    </source>
</evidence>
<accession>A0A3S0VMU7</accession>
<evidence type="ECO:0000256" key="1">
    <source>
        <dbReference type="ARBA" id="ARBA00010759"/>
    </source>
</evidence>
<protein>
    <submittedName>
        <fullName evidence="2">Uncharacterized protein</fullName>
    </submittedName>
</protein>
<dbReference type="Gene3D" id="3.90.45.10">
    <property type="entry name" value="Peptide deformylase"/>
    <property type="match status" value="1"/>
</dbReference>
<dbReference type="PANTHER" id="PTHR10458:SF22">
    <property type="entry name" value="PEPTIDE DEFORMYLASE"/>
    <property type="match status" value="1"/>
</dbReference>
<dbReference type="GO" id="GO:0042586">
    <property type="term" value="F:peptide deformylase activity"/>
    <property type="evidence" value="ECO:0007669"/>
    <property type="project" value="InterPro"/>
</dbReference>
<dbReference type="InterPro" id="IPR023635">
    <property type="entry name" value="Peptide_deformylase"/>
</dbReference>
<comment type="caution">
    <text evidence="2">The sequence shown here is derived from an EMBL/GenBank/DDBJ whole genome shotgun (WGS) entry which is preliminary data.</text>
</comment>
<dbReference type="SUPFAM" id="SSF56420">
    <property type="entry name" value="Peptide deformylase"/>
    <property type="match status" value="1"/>
</dbReference>
<dbReference type="RefSeq" id="WP_127111349.1">
    <property type="nucleotide sequence ID" value="NZ_RZGR01000020.1"/>
</dbReference>
<name>A0A3S0VMU7_9GAMM</name>
<proteinExistence type="inferred from homology"/>
<dbReference type="InterPro" id="IPR036821">
    <property type="entry name" value="Peptide_deformylase_sf"/>
</dbReference>
<reference evidence="2 3" key="1">
    <citation type="submission" date="2018-12" db="EMBL/GenBank/DDBJ databases">
        <title>Legionella sp,whole genome shotgun sequence.</title>
        <authorList>
            <person name="Wu H."/>
        </authorList>
    </citation>
    <scope>NUCLEOTIDE SEQUENCE [LARGE SCALE GENOMIC DNA]</scope>
    <source>
        <strain evidence="3">km714</strain>
    </source>
</reference>
<dbReference type="PANTHER" id="PTHR10458">
    <property type="entry name" value="PEPTIDE DEFORMYLASE"/>
    <property type="match status" value="1"/>
</dbReference>
<comment type="similarity">
    <text evidence="1">Belongs to the polypeptide deformylase family.</text>
</comment>
<dbReference type="Pfam" id="PF01327">
    <property type="entry name" value="Pep_deformylase"/>
    <property type="match status" value="1"/>
</dbReference>